<gene>
    <name evidence="3" type="ORF">SAMN05444167_1767</name>
</gene>
<dbReference type="AlphaFoldDB" id="A0A1G7JC23"/>
<dbReference type="InterPro" id="IPR001296">
    <property type="entry name" value="Glyco_trans_1"/>
</dbReference>
<dbReference type="Pfam" id="PF13579">
    <property type="entry name" value="Glyco_trans_4_4"/>
    <property type="match status" value="1"/>
</dbReference>
<feature type="domain" description="Glycosyltransferase subfamily 4-like N-terminal" evidence="2">
    <location>
        <begin position="36"/>
        <end position="197"/>
    </location>
</feature>
<keyword evidence="4" id="KW-1185">Reference proteome</keyword>
<protein>
    <submittedName>
        <fullName evidence="3">Glycosyltransferase involved in cell wall bisynthesis</fullName>
    </submittedName>
</protein>
<dbReference type="OrthoDB" id="9795068at2"/>
<feature type="domain" description="Glycosyl transferase family 1" evidence="1">
    <location>
        <begin position="210"/>
        <end position="374"/>
    </location>
</feature>
<evidence type="ECO:0000313" key="4">
    <source>
        <dbReference type="Proteomes" id="UP000182427"/>
    </source>
</evidence>
<evidence type="ECO:0000259" key="2">
    <source>
        <dbReference type="Pfam" id="PF13579"/>
    </source>
</evidence>
<dbReference type="Proteomes" id="UP000182427">
    <property type="component" value="Chromosome I"/>
</dbReference>
<evidence type="ECO:0000259" key="1">
    <source>
        <dbReference type="Pfam" id="PF00534"/>
    </source>
</evidence>
<dbReference type="Gene3D" id="3.40.50.2000">
    <property type="entry name" value="Glycogen Phosphorylase B"/>
    <property type="match status" value="2"/>
</dbReference>
<name>A0A1G7JC23_9BACT</name>
<reference evidence="3 4" key="1">
    <citation type="submission" date="2016-10" db="EMBL/GenBank/DDBJ databases">
        <authorList>
            <person name="de Groot N.N."/>
        </authorList>
    </citation>
    <scope>NUCLEOTIDE SEQUENCE [LARGE SCALE GENOMIC DNA]</scope>
    <source>
        <strain evidence="3 4">GAS232</strain>
    </source>
</reference>
<dbReference type="GO" id="GO:0016757">
    <property type="term" value="F:glycosyltransferase activity"/>
    <property type="evidence" value="ECO:0007669"/>
    <property type="project" value="InterPro"/>
</dbReference>
<evidence type="ECO:0000313" key="3">
    <source>
        <dbReference type="EMBL" id="SDF22517.1"/>
    </source>
</evidence>
<proteinExistence type="predicted"/>
<dbReference type="Pfam" id="PF00534">
    <property type="entry name" value="Glycos_transf_1"/>
    <property type="match status" value="1"/>
</dbReference>
<dbReference type="InterPro" id="IPR028098">
    <property type="entry name" value="Glyco_trans_4-like_N"/>
</dbReference>
<keyword evidence="3" id="KW-0808">Transferase</keyword>
<sequence>MWTMEHRGISPDSSTEPTTAKGIWLEVLSHIDPRFGGMSAAVPKLAEELRKRQGYDARIVSFSSPEEIRELNLHPHVPLTLWPPNRSKWMTDGDLRRRFQTTVQASSGVHIHGLWEASTLAASLTARRSQIPYVISPHGMLEPWALANKRRKKQVYASLFERRNLDGAACVHALTRSEALDCRRFGYKGPIAIIPNGIDVPTTYDASLFRARFPRIKGKRVLLFLGRVHYKKGVDLLLHAWAKLSDRHPDVVLVIAGPDSEGTVAKVARLLVTLNISSRVLLTDMLKSSAKWSALAASDYFVLPSYSEGLSVATLEALGCGLPVIISEQCNLPQVQANGAGWQVKTDVDELAQTLMTALAVPPETYATMSSRAEALARQSFSWQRVTDCMDQLYQWIHGGPHPHSVEFLEDAV</sequence>
<dbReference type="EMBL" id="LT629690">
    <property type="protein sequence ID" value="SDF22517.1"/>
    <property type="molecule type" value="Genomic_DNA"/>
</dbReference>
<organism evidence="3 4">
    <name type="scientific">Terriglobus roseus</name>
    <dbReference type="NCBI Taxonomy" id="392734"/>
    <lineage>
        <taxon>Bacteria</taxon>
        <taxon>Pseudomonadati</taxon>
        <taxon>Acidobacteriota</taxon>
        <taxon>Terriglobia</taxon>
        <taxon>Terriglobales</taxon>
        <taxon>Acidobacteriaceae</taxon>
        <taxon>Terriglobus</taxon>
    </lineage>
</organism>
<accession>A0A1G7JC23</accession>
<dbReference type="RefSeq" id="WP_083344802.1">
    <property type="nucleotide sequence ID" value="NZ_LT629690.1"/>
</dbReference>
<dbReference type="PANTHER" id="PTHR12526">
    <property type="entry name" value="GLYCOSYLTRANSFERASE"/>
    <property type="match status" value="1"/>
</dbReference>
<dbReference type="PANTHER" id="PTHR12526:SF637">
    <property type="entry name" value="GLYCOSYLTRANSFERASE EPSF-RELATED"/>
    <property type="match status" value="1"/>
</dbReference>
<dbReference type="SUPFAM" id="SSF53756">
    <property type="entry name" value="UDP-Glycosyltransferase/glycogen phosphorylase"/>
    <property type="match status" value="1"/>
</dbReference>